<dbReference type="RefSeq" id="WP_131573522.1">
    <property type="nucleotide sequence ID" value="NZ_CBCSAJ010000011.1"/>
</dbReference>
<dbReference type="EMBL" id="JBHTOQ010000038">
    <property type="protein sequence ID" value="MFD1482989.1"/>
    <property type="molecule type" value="Genomic_DNA"/>
</dbReference>
<dbReference type="InterPro" id="IPR046461">
    <property type="entry name" value="TerL_ATPase"/>
</dbReference>
<evidence type="ECO:0000313" key="4">
    <source>
        <dbReference type="Proteomes" id="UP001597302"/>
    </source>
</evidence>
<proteinExistence type="predicted"/>
<dbReference type="InterPro" id="IPR027417">
    <property type="entry name" value="P-loop_NTPase"/>
</dbReference>
<dbReference type="Pfam" id="PF20441">
    <property type="entry name" value="TerL_nuclease"/>
    <property type="match status" value="1"/>
</dbReference>
<dbReference type="Proteomes" id="UP001597302">
    <property type="component" value="Unassembled WGS sequence"/>
</dbReference>
<feature type="domain" description="Terminase large subunit-like ATPase" evidence="1">
    <location>
        <begin position="77"/>
        <end position="226"/>
    </location>
</feature>
<dbReference type="Pfam" id="PF03354">
    <property type="entry name" value="TerL_ATPase"/>
    <property type="match status" value="1"/>
</dbReference>
<dbReference type="InterPro" id="IPR005021">
    <property type="entry name" value="Terminase_largesu-like"/>
</dbReference>
<evidence type="ECO:0000313" key="3">
    <source>
        <dbReference type="EMBL" id="MFD1482989.1"/>
    </source>
</evidence>
<sequence length="542" mass="57969">MTPDLFENGPNAPTSVLAGDRRQTVPFSLLEKIRGKSPGIRAIQFLGLLHVPEGKKAGKPLKLANFQRNFVKGALAKNVTVGVLSIGRGNAKTALSAGLSLAELVGALEERPQPNREIIFAARNRDQARIAFNFLLGYIRGLPEADQSLFTIRRGSKLEVEFGGNGGGLARCIAADGKSVLGGSPTLAIMDERAAWERAKGDDLENAILSGLGKRDGRALIISTSAPDDTNTFSRWLDQPPPGSYVQEHRPSFGLPADDLPSLLAANPGASEGIGSSADWLVSQARSAIARGGSALSSFRNLNRNERVSIENRSVLVTVDEWLSAEVAPDDLPAREGPCILGVDLGGSRSMSAAAFYWPDTGRLEALGTFPAFPSLADRGASDGVSGRYSEMHDRGELSVMGENTVPPGPWLAEIVRQLDGIQPVCIVGDRFRVAEFNEALNKAGLGRVPFLWRGFGWKDGSEDIERFRRALFDGELKVAPSLLLRFAFSDAVTIIDPAGNAKLGKGRSLGRIDAAAATVLAVAQGARMKATPQRKARVQWM</sequence>
<name>A0ABW4E2M5_9RHOB</name>
<dbReference type="Gene3D" id="3.40.50.300">
    <property type="entry name" value="P-loop containing nucleotide triphosphate hydrolases"/>
    <property type="match status" value="1"/>
</dbReference>
<comment type="caution">
    <text evidence="3">The sequence shown here is derived from an EMBL/GenBank/DDBJ whole genome shotgun (WGS) entry which is preliminary data.</text>
</comment>
<dbReference type="PANTHER" id="PTHR41287">
    <property type="match status" value="1"/>
</dbReference>
<reference evidence="4" key="1">
    <citation type="journal article" date="2019" name="Int. J. Syst. Evol. Microbiol.">
        <title>The Global Catalogue of Microorganisms (GCM) 10K type strain sequencing project: providing services to taxonomists for standard genome sequencing and annotation.</title>
        <authorList>
            <consortium name="The Broad Institute Genomics Platform"/>
            <consortium name="The Broad Institute Genome Sequencing Center for Infectious Disease"/>
            <person name="Wu L."/>
            <person name="Ma J."/>
        </authorList>
    </citation>
    <scope>NUCLEOTIDE SEQUENCE [LARGE SCALE GENOMIC DNA]</scope>
    <source>
        <strain evidence="4">CCM 8875</strain>
    </source>
</reference>
<dbReference type="PANTHER" id="PTHR41287:SF1">
    <property type="entry name" value="PROTEIN YMFN"/>
    <property type="match status" value="1"/>
</dbReference>
<feature type="domain" description="Terminase large subunit-like endonuclease" evidence="2">
    <location>
        <begin position="308"/>
        <end position="525"/>
    </location>
</feature>
<keyword evidence="4" id="KW-1185">Reference proteome</keyword>
<dbReference type="InterPro" id="IPR046462">
    <property type="entry name" value="TerL_nuclease"/>
</dbReference>
<accession>A0ABW4E2M5</accession>
<evidence type="ECO:0000259" key="1">
    <source>
        <dbReference type="Pfam" id="PF03354"/>
    </source>
</evidence>
<gene>
    <name evidence="3" type="ORF">ACFQ5P_16955</name>
</gene>
<organism evidence="3 4">
    <name type="scientific">Paracoccus nototheniae</name>
    <dbReference type="NCBI Taxonomy" id="2489002"/>
    <lineage>
        <taxon>Bacteria</taxon>
        <taxon>Pseudomonadati</taxon>
        <taxon>Pseudomonadota</taxon>
        <taxon>Alphaproteobacteria</taxon>
        <taxon>Rhodobacterales</taxon>
        <taxon>Paracoccaceae</taxon>
        <taxon>Paracoccus</taxon>
    </lineage>
</organism>
<protein>
    <submittedName>
        <fullName evidence="3">Terminase large subunit domain-containing protein</fullName>
    </submittedName>
</protein>
<evidence type="ECO:0000259" key="2">
    <source>
        <dbReference type="Pfam" id="PF20441"/>
    </source>
</evidence>